<dbReference type="PATRIC" id="fig|1227496.3.peg.1145"/>
<accession>L9Y441</accession>
<evidence type="ECO:0000313" key="2">
    <source>
        <dbReference type="EMBL" id="ELY68830.1"/>
    </source>
</evidence>
<dbReference type="EMBL" id="AOID01000019">
    <property type="protein sequence ID" value="ELY68830.1"/>
    <property type="molecule type" value="Genomic_DNA"/>
</dbReference>
<protein>
    <submittedName>
        <fullName evidence="2">Uncharacterized protein</fullName>
    </submittedName>
</protein>
<reference evidence="2 3" key="1">
    <citation type="journal article" date="2014" name="PLoS Genet.">
        <title>Phylogenetically driven sequencing of extremely halophilic archaea reveals strategies for static and dynamic osmo-response.</title>
        <authorList>
            <person name="Becker E.A."/>
            <person name="Seitzer P.M."/>
            <person name="Tritt A."/>
            <person name="Larsen D."/>
            <person name="Krusor M."/>
            <person name="Yao A.I."/>
            <person name="Wu D."/>
            <person name="Madern D."/>
            <person name="Eisen J.A."/>
            <person name="Darling A.E."/>
            <person name="Facciotti M.T."/>
        </authorList>
    </citation>
    <scope>NUCLEOTIDE SEQUENCE [LARGE SCALE GENOMIC DNA]</scope>
    <source>
        <strain evidence="2 3">JCM 10478</strain>
    </source>
</reference>
<dbReference type="Proteomes" id="UP000011632">
    <property type="component" value="Unassembled WGS sequence"/>
</dbReference>
<organism evidence="2 3">
    <name type="scientific">Natrinema versiforme JCM 10478</name>
    <dbReference type="NCBI Taxonomy" id="1227496"/>
    <lineage>
        <taxon>Archaea</taxon>
        <taxon>Methanobacteriati</taxon>
        <taxon>Methanobacteriota</taxon>
        <taxon>Stenosarchaea group</taxon>
        <taxon>Halobacteria</taxon>
        <taxon>Halobacteriales</taxon>
        <taxon>Natrialbaceae</taxon>
        <taxon>Natrinema</taxon>
    </lineage>
</organism>
<keyword evidence="1" id="KW-0812">Transmembrane</keyword>
<sequence>MGIIKNARQYIGDQSFDDFLPDWFLDLTIRALPRAFGFGTPEEQVTSSIILIGWSIATSLFTGGVTAVFVLFWLFWLSIGVLRWSDWFGDKFDSARSSIIPGMGSSGRYRVRRGDE</sequence>
<dbReference type="RefSeq" id="WP_006430192.1">
    <property type="nucleotide sequence ID" value="NZ_AOID01000019.1"/>
</dbReference>
<keyword evidence="1" id="KW-0472">Membrane</keyword>
<gene>
    <name evidence="2" type="ORF">C489_05673</name>
</gene>
<name>L9Y441_9EURY</name>
<keyword evidence="1" id="KW-1133">Transmembrane helix</keyword>
<dbReference type="STRING" id="1227496.C489_05673"/>
<feature type="transmembrane region" description="Helical" evidence="1">
    <location>
        <begin position="49"/>
        <end position="76"/>
    </location>
</feature>
<dbReference type="AlphaFoldDB" id="L9Y441"/>
<dbReference type="OrthoDB" id="275565at2157"/>
<evidence type="ECO:0000313" key="3">
    <source>
        <dbReference type="Proteomes" id="UP000011632"/>
    </source>
</evidence>
<keyword evidence="3" id="KW-1185">Reference proteome</keyword>
<evidence type="ECO:0000256" key="1">
    <source>
        <dbReference type="SAM" id="Phobius"/>
    </source>
</evidence>
<proteinExistence type="predicted"/>
<comment type="caution">
    <text evidence="2">The sequence shown here is derived from an EMBL/GenBank/DDBJ whole genome shotgun (WGS) entry which is preliminary data.</text>
</comment>